<feature type="active site" evidence="6">
    <location>
        <position position="342"/>
    </location>
</feature>
<dbReference type="CDD" id="cd02440">
    <property type="entry name" value="AdoMet_MTases"/>
    <property type="match status" value="1"/>
</dbReference>
<dbReference type="PANTHER" id="PTHR43667">
    <property type="entry name" value="CYCLOPROPANE-FATTY-ACYL-PHOSPHOLIPID SYNTHASE"/>
    <property type="match status" value="1"/>
</dbReference>
<dbReference type="RefSeq" id="WP_014813289.1">
    <property type="nucleotide sequence ID" value="NC_018025.1"/>
</dbReference>
<name>I4CF71_DESTA</name>
<protein>
    <submittedName>
        <fullName evidence="7">Methyltransferase, cyclopropane fatty acid synthase</fullName>
        <ecNumber evidence="7">2.1.1.79</ecNumber>
    </submittedName>
</protein>
<evidence type="ECO:0000256" key="2">
    <source>
        <dbReference type="ARBA" id="ARBA00022603"/>
    </source>
</evidence>
<dbReference type="InterPro" id="IPR003333">
    <property type="entry name" value="CMAS"/>
</dbReference>
<keyword evidence="3 7" id="KW-0808">Transferase</keyword>
<dbReference type="PIRSF" id="PIRSF003085">
    <property type="entry name" value="CMAS"/>
    <property type="match status" value="1"/>
</dbReference>
<accession>I4CF71</accession>
<evidence type="ECO:0000256" key="4">
    <source>
        <dbReference type="ARBA" id="ARBA00022691"/>
    </source>
</evidence>
<evidence type="ECO:0000313" key="7">
    <source>
        <dbReference type="EMBL" id="AFM28212.1"/>
    </source>
</evidence>
<dbReference type="Proteomes" id="UP000006055">
    <property type="component" value="Chromosome"/>
</dbReference>
<dbReference type="eggNOG" id="COG2230">
    <property type="taxonomic scope" value="Bacteria"/>
</dbReference>
<dbReference type="AlphaFoldDB" id="I4CF71"/>
<evidence type="ECO:0000256" key="3">
    <source>
        <dbReference type="ARBA" id="ARBA00022679"/>
    </source>
</evidence>
<dbReference type="InterPro" id="IPR050723">
    <property type="entry name" value="CFA/CMAS"/>
</dbReference>
<dbReference type="EMBL" id="CP003360">
    <property type="protein sequence ID" value="AFM28212.1"/>
    <property type="molecule type" value="Genomic_DNA"/>
</dbReference>
<organism evidence="7 8">
    <name type="scientific">Desulfomonile tiedjei (strain ATCC 49306 / DSM 6799 / DCB-1)</name>
    <dbReference type="NCBI Taxonomy" id="706587"/>
    <lineage>
        <taxon>Bacteria</taxon>
        <taxon>Pseudomonadati</taxon>
        <taxon>Thermodesulfobacteriota</taxon>
        <taxon>Desulfomonilia</taxon>
        <taxon>Desulfomonilales</taxon>
        <taxon>Desulfomonilaceae</taxon>
        <taxon>Desulfomonile</taxon>
    </lineage>
</organism>
<dbReference type="EC" id="2.1.1.79" evidence="7"/>
<dbReference type="OrthoDB" id="9782855at2"/>
<sequence length="370" mass="43108">MQDYRSVIDELLSSSGIVVNGSNPWDIRIHDDRTYSRVFRDKSLGLGESYMDGWWDCAQVDELIHRLLITRADRNLRGGLRSLVPAIQLFLLNCQTVSRSKQVAERHYDLGNELFFTFLDSYNQYSCGYFNGTGDLEEAQQHKMELICKKLSLNKNDHVLDIGFGWGGLARYMAENYGCTVTGVNISQEQIRFAREWCQNLPVHVLHQDYREVQGVFDKIVSVGMFEHVGRKNYRIYMETAHRCLKDGGIFLLHTIGINESARDTDPWMHKYIFPNGELPSIAQVTRAAEGLFVLEDLHNLGPHYEKTLLAWNRRFQEGWPQLEEKYGNRFKRMWEYYLLSCAGAFRARYMQIWQFVLTKPFTPQPACRC</sequence>
<gene>
    <name evidence="7" type="ordered locus">Desti_5632</name>
</gene>
<evidence type="ECO:0000256" key="5">
    <source>
        <dbReference type="ARBA" id="ARBA00023098"/>
    </source>
</evidence>
<evidence type="ECO:0000256" key="1">
    <source>
        <dbReference type="ARBA" id="ARBA00010815"/>
    </source>
</evidence>
<dbReference type="PATRIC" id="fig|706587.4.peg.6349"/>
<evidence type="ECO:0000256" key="6">
    <source>
        <dbReference type="PIRSR" id="PIRSR003085-1"/>
    </source>
</evidence>
<comment type="similarity">
    <text evidence="1">Belongs to the CFA/CMAS family.</text>
</comment>
<dbReference type="GO" id="GO:0032259">
    <property type="term" value="P:methylation"/>
    <property type="evidence" value="ECO:0007669"/>
    <property type="project" value="UniProtKB-KW"/>
</dbReference>
<dbReference type="HOGENOM" id="CLU_026434_6_0_7"/>
<keyword evidence="4" id="KW-0949">S-adenosyl-L-methionine</keyword>
<dbReference type="GO" id="GO:0008610">
    <property type="term" value="P:lipid biosynthetic process"/>
    <property type="evidence" value="ECO:0007669"/>
    <property type="project" value="InterPro"/>
</dbReference>
<dbReference type="SUPFAM" id="SSF53335">
    <property type="entry name" value="S-adenosyl-L-methionine-dependent methyltransferases"/>
    <property type="match status" value="1"/>
</dbReference>
<dbReference type="InterPro" id="IPR029063">
    <property type="entry name" value="SAM-dependent_MTases_sf"/>
</dbReference>
<dbReference type="Gene3D" id="3.40.50.150">
    <property type="entry name" value="Vaccinia Virus protein VP39"/>
    <property type="match status" value="1"/>
</dbReference>
<dbReference type="Pfam" id="PF02353">
    <property type="entry name" value="CMAS"/>
    <property type="match status" value="1"/>
</dbReference>
<dbReference type="NCBIfam" id="NF008686">
    <property type="entry name" value="PRK11705.1"/>
    <property type="match status" value="1"/>
</dbReference>
<dbReference type="PANTHER" id="PTHR43667:SF1">
    <property type="entry name" value="CYCLOPROPANE-FATTY-ACYL-PHOSPHOLIPID SYNTHASE"/>
    <property type="match status" value="1"/>
</dbReference>
<reference evidence="8" key="1">
    <citation type="submission" date="2012-06" db="EMBL/GenBank/DDBJ databases">
        <title>Complete sequence of chromosome of Desulfomonile tiedjei DSM 6799.</title>
        <authorList>
            <person name="Lucas S."/>
            <person name="Copeland A."/>
            <person name="Lapidus A."/>
            <person name="Glavina del Rio T."/>
            <person name="Dalin E."/>
            <person name="Tice H."/>
            <person name="Bruce D."/>
            <person name="Goodwin L."/>
            <person name="Pitluck S."/>
            <person name="Peters L."/>
            <person name="Ovchinnikova G."/>
            <person name="Zeytun A."/>
            <person name="Lu M."/>
            <person name="Kyrpides N."/>
            <person name="Mavromatis K."/>
            <person name="Ivanova N."/>
            <person name="Brettin T."/>
            <person name="Detter J.C."/>
            <person name="Han C."/>
            <person name="Larimer F."/>
            <person name="Land M."/>
            <person name="Hauser L."/>
            <person name="Markowitz V."/>
            <person name="Cheng J.-F."/>
            <person name="Hugenholtz P."/>
            <person name="Woyke T."/>
            <person name="Wu D."/>
            <person name="Spring S."/>
            <person name="Schroeder M."/>
            <person name="Brambilla E."/>
            <person name="Klenk H.-P."/>
            <person name="Eisen J.A."/>
        </authorList>
    </citation>
    <scope>NUCLEOTIDE SEQUENCE [LARGE SCALE GENOMIC DNA]</scope>
    <source>
        <strain evidence="8">ATCC 49306 / DSM 6799 / DCB-1</strain>
    </source>
</reference>
<keyword evidence="5" id="KW-0443">Lipid metabolism</keyword>
<keyword evidence="2 7" id="KW-0489">Methyltransferase</keyword>
<keyword evidence="8" id="KW-1185">Reference proteome</keyword>
<dbReference type="KEGG" id="dti:Desti_5632"/>
<dbReference type="GO" id="GO:0008825">
    <property type="term" value="F:cyclopropane-fatty-acyl-phospholipid synthase activity"/>
    <property type="evidence" value="ECO:0007669"/>
    <property type="project" value="UniProtKB-EC"/>
</dbReference>
<evidence type="ECO:0000313" key="8">
    <source>
        <dbReference type="Proteomes" id="UP000006055"/>
    </source>
</evidence>
<proteinExistence type="inferred from homology"/>
<dbReference type="STRING" id="706587.Desti_5632"/>